<accession>A0A1G7J7I0</accession>
<dbReference type="OrthoDB" id="274536at2"/>
<evidence type="ECO:0000313" key="1">
    <source>
        <dbReference type="EMBL" id="SDF20838.1"/>
    </source>
</evidence>
<dbReference type="InterPro" id="IPR043148">
    <property type="entry name" value="TagF_C"/>
</dbReference>
<dbReference type="Proteomes" id="UP000199355">
    <property type="component" value="Unassembled WGS sequence"/>
</dbReference>
<dbReference type="EMBL" id="FNBX01000002">
    <property type="protein sequence ID" value="SDF20838.1"/>
    <property type="molecule type" value="Genomic_DNA"/>
</dbReference>
<keyword evidence="2" id="KW-1185">Reference proteome</keyword>
<reference evidence="2" key="1">
    <citation type="submission" date="2016-10" db="EMBL/GenBank/DDBJ databases">
        <authorList>
            <person name="Varghese N."/>
            <person name="Submissions S."/>
        </authorList>
    </citation>
    <scope>NUCLEOTIDE SEQUENCE [LARGE SCALE GENOMIC DNA]</scope>
    <source>
        <strain evidence="2">KHC7</strain>
    </source>
</reference>
<dbReference type="SUPFAM" id="SSF53756">
    <property type="entry name" value="UDP-Glycosyltransferase/glycogen phosphorylase"/>
    <property type="match status" value="1"/>
</dbReference>
<gene>
    <name evidence="1" type="ORF">SAMN05192586_102213</name>
</gene>
<dbReference type="GO" id="GO:0015774">
    <property type="term" value="P:polysaccharide transport"/>
    <property type="evidence" value="ECO:0007669"/>
    <property type="project" value="InterPro"/>
</dbReference>
<dbReference type="InterPro" id="IPR007833">
    <property type="entry name" value="Capsule_polysaccharide_synth"/>
</dbReference>
<dbReference type="GO" id="GO:0000271">
    <property type="term" value="P:polysaccharide biosynthetic process"/>
    <property type="evidence" value="ECO:0007669"/>
    <property type="project" value="InterPro"/>
</dbReference>
<proteinExistence type="predicted"/>
<protein>
    <submittedName>
        <fullName evidence="1">Capsule polysaccharide biosynthesis protein</fullName>
    </submittedName>
</protein>
<evidence type="ECO:0000313" key="2">
    <source>
        <dbReference type="Proteomes" id="UP000199355"/>
    </source>
</evidence>
<dbReference type="Gene3D" id="3.40.50.12580">
    <property type="match status" value="1"/>
</dbReference>
<dbReference type="RefSeq" id="WP_143339497.1">
    <property type="nucleotide sequence ID" value="NZ_FNBX01000002.1"/>
</dbReference>
<name>A0A1G7J7I0_9BACT</name>
<sequence length="508" mass="58096">MAKILIPALCNASPHQETELEIIEKHLREGDEIYYIQCKRNITNCFLWQYPSEDICIFCQKRFSVGVSLLSQPINILTWPKDSELQLRGNLSFKNTQELKNFSIDGVNIGLCVASTLISEFADENFNTEAHKDIIQDNLYAAHYIYKSFIQIIKKIQPDLVYLFNGRHTTEAPIIMACKEKDIPYYTHEVGHTYFKYRLVYNDLPHATLPIEDECKNIYKRYGHEQALLFAQKNYTLRRSGNTLAGRNFIQQQNPNALPDGFDTRKKNIIFYNSSFFEFAALPGFASISKIYPSEDVALSQVAQDCADDPQIHIYCRMHPNLSGKNTEQISKLRSITNKFPNLTIIPPESSVDSYALMEQAKIIVTFHSTMGAEASFWGKPVIIIGLAAYRHLEGFYRPSSHAELIKLLHSDLSPLPPIGAIKYGLWMQQGGISYKYYTPTTRYSGKFKGVDIDILAKKYLFINKLYKLFIDIFGINGHQAATIARLKLKKNISLTQCRSLLHKLLAK</sequence>
<dbReference type="STRING" id="571438.SAMN05192586_102213"/>
<dbReference type="AlphaFoldDB" id="A0A1G7J7I0"/>
<dbReference type="Pfam" id="PF05159">
    <property type="entry name" value="Capsule_synth"/>
    <property type="match status" value="1"/>
</dbReference>
<organism evidence="1 2">
    <name type="scientific">Desulfovibrio legallii</name>
    <dbReference type="NCBI Taxonomy" id="571438"/>
    <lineage>
        <taxon>Bacteria</taxon>
        <taxon>Pseudomonadati</taxon>
        <taxon>Thermodesulfobacteriota</taxon>
        <taxon>Desulfovibrionia</taxon>
        <taxon>Desulfovibrionales</taxon>
        <taxon>Desulfovibrionaceae</taxon>
        <taxon>Desulfovibrio</taxon>
    </lineage>
</organism>